<dbReference type="Proteomes" id="UP001454036">
    <property type="component" value="Unassembled WGS sequence"/>
</dbReference>
<proteinExistence type="predicted"/>
<evidence type="ECO:0000313" key="1">
    <source>
        <dbReference type="EMBL" id="GAA0152368.1"/>
    </source>
</evidence>
<dbReference type="PANTHER" id="PTHR48475">
    <property type="entry name" value="RIBONUCLEASE H"/>
    <property type="match status" value="1"/>
</dbReference>
<comment type="caution">
    <text evidence="1">The sequence shown here is derived from an EMBL/GenBank/DDBJ whole genome shotgun (WGS) entry which is preliminary data.</text>
</comment>
<dbReference type="EMBL" id="BAABME010001970">
    <property type="protein sequence ID" value="GAA0152368.1"/>
    <property type="molecule type" value="Genomic_DNA"/>
</dbReference>
<protein>
    <submittedName>
        <fullName evidence="1">Uncharacterized protein</fullName>
    </submittedName>
</protein>
<dbReference type="AlphaFoldDB" id="A0AAV3PMM6"/>
<keyword evidence="2" id="KW-1185">Reference proteome</keyword>
<name>A0AAV3PMM6_LITER</name>
<evidence type="ECO:0000313" key="2">
    <source>
        <dbReference type="Proteomes" id="UP001454036"/>
    </source>
</evidence>
<dbReference type="PANTHER" id="PTHR48475:SF2">
    <property type="entry name" value="RIBONUCLEASE H"/>
    <property type="match status" value="1"/>
</dbReference>
<organism evidence="1 2">
    <name type="scientific">Lithospermum erythrorhizon</name>
    <name type="common">Purple gromwell</name>
    <name type="synonym">Lithospermum officinale var. erythrorhizon</name>
    <dbReference type="NCBI Taxonomy" id="34254"/>
    <lineage>
        <taxon>Eukaryota</taxon>
        <taxon>Viridiplantae</taxon>
        <taxon>Streptophyta</taxon>
        <taxon>Embryophyta</taxon>
        <taxon>Tracheophyta</taxon>
        <taxon>Spermatophyta</taxon>
        <taxon>Magnoliopsida</taxon>
        <taxon>eudicotyledons</taxon>
        <taxon>Gunneridae</taxon>
        <taxon>Pentapetalae</taxon>
        <taxon>asterids</taxon>
        <taxon>lamiids</taxon>
        <taxon>Boraginales</taxon>
        <taxon>Boraginaceae</taxon>
        <taxon>Boraginoideae</taxon>
        <taxon>Lithospermeae</taxon>
        <taxon>Lithospermum</taxon>
    </lineage>
</organism>
<sequence>MVQTGANKGARTEELPTRLWSICMTPSHATGGTPFTLLYGTEAVLPVEVGLLSYRHRGFDEAENSQLIMEQLNFTNELRDKALFKMVQYKHLMTRSYNRRVKNIQLKVGDLVLRMYEITHPNCKNKLSPKWEGSYKVTKVVGPTTYELSHINRNLINHTWYAIKLHKYFI</sequence>
<accession>A0AAV3PMM6</accession>
<gene>
    <name evidence="1" type="ORF">LIER_10869</name>
</gene>
<reference evidence="1 2" key="1">
    <citation type="submission" date="2024-01" db="EMBL/GenBank/DDBJ databases">
        <title>The complete chloroplast genome sequence of Lithospermum erythrorhizon: insights into the phylogenetic relationship among Boraginaceae species and the maternal lineages of purple gromwells.</title>
        <authorList>
            <person name="Okada T."/>
            <person name="Watanabe K."/>
        </authorList>
    </citation>
    <scope>NUCLEOTIDE SEQUENCE [LARGE SCALE GENOMIC DNA]</scope>
</reference>